<evidence type="ECO:0000313" key="1">
    <source>
        <dbReference type="EMBL" id="MET4540536.1"/>
    </source>
</evidence>
<protein>
    <submittedName>
        <fullName evidence="1">Uncharacterized protein</fullName>
    </submittedName>
</protein>
<dbReference type="Proteomes" id="UP001549307">
    <property type="component" value="Unassembled WGS sequence"/>
</dbReference>
<comment type="caution">
    <text evidence="1">The sequence shown here is derived from an EMBL/GenBank/DDBJ whole genome shotgun (WGS) entry which is preliminary data.</text>
</comment>
<name>A0ABV2P7K9_9MICC</name>
<keyword evidence="2" id="KW-1185">Reference proteome</keyword>
<gene>
    <name evidence="1" type="ORF">ABIE37_002323</name>
</gene>
<dbReference type="Gene3D" id="3.20.20.80">
    <property type="entry name" value="Glycosidases"/>
    <property type="match status" value="1"/>
</dbReference>
<sequence length="585" mass="62444">MPPWKLPKSALMTRSTFKLRLPRGFSRPVAVTAALSCALLVTICLIFPQHSVFQVQPPGAHPTVTATATATEPKLKASEPSYPISGYFISASSRDAVNYKKLEDIKAFGGDTVITFGISLQPATLESIPRGCEVDGKNCARVAAGSLSIDRYFTFLDGSNWGKTAIKCPRDRRVTNNGQSYVVLVLPKSGPGCTSSNGKYDVVVVGGGNTSSVDPSHSLAKAATKLGMKFYAGMPAPSKRADLPYLPDDSYQGTLSAFTERFLAYHASANDVPGLAGFYHHTEMPLTDSTTFDSVLAIYAMQNRAIHRLLPTRQAIVSPYIDARVDGGITTEKTRNGIRRVAQTSSGLVLNIAIQDGMGTGKGAAFGGSEFGLMVDPFAATIVGKGTWGNKYFAPNRDYFSAAAAGVSGTGAVLWANLEGMAPATDANACADSLRGQTTKARLDRQLQQLGTARKIISFMWDSYFTCQGTGIPLKEQIKLSIATPIITDTSFRPDAGRVVVVGFNLKGSTVTLKWTNKKGQALEKAVKAATTNSTYGTQNGMNPRLESIGVDVGATSVSSTKNYYSITVSNEWGEESTEFHAQLP</sequence>
<accession>A0ABV2P7K9</accession>
<evidence type="ECO:0000313" key="2">
    <source>
        <dbReference type="Proteomes" id="UP001549307"/>
    </source>
</evidence>
<dbReference type="EMBL" id="JBEPSN010000005">
    <property type="protein sequence ID" value="MET4540536.1"/>
    <property type="molecule type" value="Genomic_DNA"/>
</dbReference>
<organism evidence="1 2">
    <name type="scientific">Arthrobacter bambusae</name>
    <dbReference type="NCBI Taxonomy" id="1338426"/>
    <lineage>
        <taxon>Bacteria</taxon>
        <taxon>Bacillati</taxon>
        <taxon>Actinomycetota</taxon>
        <taxon>Actinomycetes</taxon>
        <taxon>Micrococcales</taxon>
        <taxon>Micrococcaceae</taxon>
        <taxon>Arthrobacter</taxon>
    </lineage>
</organism>
<reference evidence="1 2" key="1">
    <citation type="submission" date="2024-06" db="EMBL/GenBank/DDBJ databases">
        <title>Sorghum-associated microbial communities from plants grown in Nebraska, USA.</title>
        <authorList>
            <person name="Schachtman D."/>
        </authorList>
    </citation>
    <scope>NUCLEOTIDE SEQUENCE [LARGE SCALE GENOMIC DNA]</scope>
    <source>
        <strain evidence="1 2">3552</strain>
    </source>
</reference>
<proteinExistence type="predicted"/>